<organism evidence="3 4">
    <name type="scientific">Brevibacterium salitolerans</name>
    <dbReference type="NCBI Taxonomy" id="1403566"/>
    <lineage>
        <taxon>Bacteria</taxon>
        <taxon>Bacillati</taxon>
        <taxon>Actinomycetota</taxon>
        <taxon>Actinomycetes</taxon>
        <taxon>Micrococcales</taxon>
        <taxon>Brevibacteriaceae</taxon>
        <taxon>Brevibacterium</taxon>
    </lineage>
</organism>
<accession>A0ABN2WB52</accession>
<dbReference type="InterPro" id="IPR024775">
    <property type="entry name" value="DinB-like"/>
</dbReference>
<evidence type="ECO:0000313" key="4">
    <source>
        <dbReference type="Proteomes" id="UP001500984"/>
    </source>
</evidence>
<dbReference type="Pfam" id="PF12867">
    <property type="entry name" value="DinB_2"/>
    <property type="match status" value="1"/>
</dbReference>
<feature type="region of interest" description="Disordered" evidence="1">
    <location>
        <begin position="1"/>
        <end position="29"/>
    </location>
</feature>
<feature type="compositionally biased region" description="Gly residues" evidence="1">
    <location>
        <begin position="10"/>
        <end position="27"/>
    </location>
</feature>
<evidence type="ECO:0000259" key="2">
    <source>
        <dbReference type="Pfam" id="PF12867"/>
    </source>
</evidence>
<dbReference type="EMBL" id="BAAAPZ010000002">
    <property type="protein sequence ID" value="GAA2087655.1"/>
    <property type="molecule type" value="Genomic_DNA"/>
</dbReference>
<feature type="domain" description="DinB-like" evidence="2">
    <location>
        <begin position="37"/>
        <end position="199"/>
    </location>
</feature>
<keyword evidence="4" id="KW-1185">Reference proteome</keyword>
<sequence>MPERDDVLGAAGGPGQAAENGDGGRPAGGWAAQLVDQLDWHWRNQLRARLEGLTDEELFWEPVPDCWTVRPRGTGTAPLQGGSGAMTIDFAFPEPQPAPFTTIAWRLGHVLVGVLGARTAAHFGGEPRDYFTYEYAETAAQALAQLDAEYAAWIAGVSALTEEDLAQPCGEAEGQFGHLPMSALVLHINREFIHHLAEICLLRDLYVHSHAVDAHAGERP</sequence>
<evidence type="ECO:0000256" key="1">
    <source>
        <dbReference type="SAM" id="MobiDB-lite"/>
    </source>
</evidence>
<gene>
    <name evidence="3" type="ORF">GCM10009823_02160</name>
</gene>
<dbReference type="RefSeq" id="WP_344334476.1">
    <property type="nucleotide sequence ID" value="NZ_BAAAPZ010000002.1"/>
</dbReference>
<dbReference type="Gene3D" id="1.20.120.450">
    <property type="entry name" value="dinb family like domain"/>
    <property type="match status" value="1"/>
</dbReference>
<dbReference type="SUPFAM" id="SSF109854">
    <property type="entry name" value="DinB/YfiT-like putative metalloenzymes"/>
    <property type="match status" value="1"/>
</dbReference>
<dbReference type="Proteomes" id="UP001500984">
    <property type="component" value="Unassembled WGS sequence"/>
</dbReference>
<dbReference type="InterPro" id="IPR034660">
    <property type="entry name" value="DinB/YfiT-like"/>
</dbReference>
<reference evidence="3 4" key="1">
    <citation type="journal article" date="2019" name="Int. J. Syst. Evol. Microbiol.">
        <title>The Global Catalogue of Microorganisms (GCM) 10K type strain sequencing project: providing services to taxonomists for standard genome sequencing and annotation.</title>
        <authorList>
            <consortium name="The Broad Institute Genomics Platform"/>
            <consortium name="The Broad Institute Genome Sequencing Center for Infectious Disease"/>
            <person name="Wu L."/>
            <person name="Ma J."/>
        </authorList>
    </citation>
    <scope>NUCLEOTIDE SEQUENCE [LARGE SCALE GENOMIC DNA]</scope>
    <source>
        <strain evidence="3 4">JCM 15900</strain>
    </source>
</reference>
<evidence type="ECO:0000313" key="3">
    <source>
        <dbReference type="EMBL" id="GAA2087655.1"/>
    </source>
</evidence>
<name>A0ABN2WB52_9MICO</name>
<comment type="caution">
    <text evidence="3">The sequence shown here is derived from an EMBL/GenBank/DDBJ whole genome shotgun (WGS) entry which is preliminary data.</text>
</comment>
<proteinExistence type="predicted"/>
<protein>
    <submittedName>
        <fullName evidence="3">DinB family protein</fullName>
    </submittedName>
</protein>